<keyword evidence="9 14" id="KW-0653">Protein transport</keyword>
<evidence type="ECO:0000256" key="7">
    <source>
        <dbReference type="ARBA" id="ARBA00022490"/>
    </source>
</evidence>
<keyword evidence="12 14" id="KW-0968">Cytoplasmic vesicle</keyword>
<dbReference type="PANTHER" id="PTHR10805">
    <property type="entry name" value="COATOMER SUBUNIT EPSILON"/>
    <property type="match status" value="1"/>
</dbReference>
<evidence type="ECO:0000256" key="11">
    <source>
        <dbReference type="ARBA" id="ARBA00023136"/>
    </source>
</evidence>
<dbReference type="FunFam" id="1.25.40.10:FF:000140">
    <property type="entry name" value="Coatomer subunit epsilon"/>
    <property type="match status" value="1"/>
</dbReference>
<dbReference type="EMBL" id="GEDC01001953">
    <property type="protein sequence ID" value="JAS35345.1"/>
    <property type="molecule type" value="Transcribed_RNA"/>
</dbReference>
<dbReference type="SUPFAM" id="SSF48452">
    <property type="entry name" value="TPR-like"/>
    <property type="match status" value="1"/>
</dbReference>
<comment type="subcellular location">
    <subcellularLocation>
        <location evidence="2">Cytoplasmic vesicle</location>
        <location evidence="2">COPI-coated vesicle membrane</location>
        <topology evidence="2">Peripheral membrane protein</topology>
        <orientation evidence="2">Cytoplasmic side</orientation>
    </subcellularLocation>
    <subcellularLocation>
        <location evidence="1">Golgi apparatus membrane</location>
        <topology evidence="1">Peripheral membrane protein</topology>
        <orientation evidence="1">Cytoplasmic side</orientation>
    </subcellularLocation>
</comment>
<organism evidence="15">
    <name type="scientific">Clastoptera arizonana</name>
    <name type="common">Arizona spittle bug</name>
    <dbReference type="NCBI Taxonomy" id="38151"/>
    <lineage>
        <taxon>Eukaryota</taxon>
        <taxon>Metazoa</taxon>
        <taxon>Ecdysozoa</taxon>
        <taxon>Arthropoda</taxon>
        <taxon>Hexapoda</taxon>
        <taxon>Insecta</taxon>
        <taxon>Pterygota</taxon>
        <taxon>Neoptera</taxon>
        <taxon>Paraneoptera</taxon>
        <taxon>Hemiptera</taxon>
        <taxon>Auchenorrhyncha</taxon>
        <taxon>Cercopoidea</taxon>
        <taxon>Clastopteridae</taxon>
        <taxon>Clastoptera</taxon>
    </lineage>
</organism>
<dbReference type="InterPro" id="IPR006822">
    <property type="entry name" value="Coatomer_esu"/>
</dbReference>
<gene>
    <name evidence="15" type="ORF">g.1822</name>
</gene>
<evidence type="ECO:0000256" key="12">
    <source>
        <dbReference type="ARBA" id="ARBA00023329"/>
    </source>
</evidence>
<dbReference type="PANTHER" id="PTHR10805:SF0">
    <property type="entry name" value="COATOMER SUBUNIT EPSILON"/>
    <property type="match status" value="1"/>
</dbReference>
<keyword evidence="7 14" id="KW-0963">Cytoplasm</keyword>
<evidence type="ECO:0000256" key="6">
    <source>
        <dbReference type="ARBA" id="ARBA00022448"/>
    </source>
</evidence>
<dbReference type="GO" id="GO:0005198">
    <property type="term" value="F:structural molecule activity"/>
    <property type="evidence" value="ECO:0007669"/>
    <property type="project" value="UniProtKB-UniRule"/>
</dbReference>
<dbReference type="GO" id="GO:0006888">
    <property type="term" value="P:endoplasmic reticulum to Golgi vesicle-mediated transport"/>
    <property type="evidence" value="ECO:0007669"/>
    <property type="project" value="TreeGrafter"/>
</dbReference>
<dbReference type="Gene3D" id="1.25.40.10">
    <property type="entry name" value="Tetratricopeptide repeat domain"/>
    <property type="match status" value="1"/>
</dbReference>
<evidence type="ECO:0000256" key="8">
    <source>
        <dbReference type="ARBA" id="ARBA00022892"/>
    </source>
</evidence>
<accession>A0A1B6EBN8</accession>
<reference evidence="15" key="1">
    <citation type="submission" date="2015-12" db="EMBL/GenBank/DDBJ databases">
        <title>De novo transcriptome assembly of four potential Pierce s Disease insect vectors from Arizona vineyards.</title>
        <authorList>
            <person name="Tassone E.E."/>
        </authorList>
    </citation>
    <scope>NUCLEOTIDE SEQUENCE</scope>
</reference>
<dbReference type="Pfam" id="PF04733">
    <property type="entry name" value="Coatomer_E"/>
    <property type="match status" value="1"/>
</dbReference>
<proteinExistence type="inferred from homology"/>
<dbReference type="GO" id="GO:0030126">
    <property type="term" value="C:COPI vesicle coat"/>
    <property type="evidence" value="ECO:0007669"/>
    <property type="project" value="TreeGrafter"/>
</dbReference>
<comment type="similarity">
    <text evidence="3 14">Belongs to the COPE family.</text>
</comment>
<dbReference type="GO" id="GO:0000139">
    <property type="term" value="C:Golgi membrane"/>
    <property type="evidence" value="ECO:0007669"/>
    <property type="project" value="UniProtKB-SubCell"/>
</dbReference>
<dbReference type="GO" id="GO:0006891">
    <property type="term" value="P:intra-Golgi vesicle-mediated transport"/>
    <property type="evidence" value="ECO:0007669"/>
    <property type="project" value="TreeGrafter"/>
</dbReference>
<evidence type="ECO:0000256" key="9">
    <source>
        <dbReference type="ARBA" id="ARBA00022927"/>
    </source>
</evidence>
<comment type="subunit">
    <text evidence="4">Oligomeric complex that consists of at least the alpha, beta, beta', gamma, delta, epsilon and zeta subunits.</text>
</comment>
<keyword evidence="10 14" id="KW-0333">Golgi apparatus</keyword>
<evidence type="ECO:0000256" key="13">
    <source>
        <dbReference type="ARBA" id="ARBA00025582"/>
    </source>
</evidence>
<name>A0A1B6EBN8_9HEMI</name>
<evidence type="ECO:0000256" key="14">
    <source>
        <dbReference type="PIRNR" id="PIRNR016478"/>
    </source>
</evidence>
<keyword evidence="6 14" id="KW-0813">Transport</keyword>
<keyword evidence="8 14" id="KW-0931">ER-Golgi transport</keyword>
<dbReference type="GO" id="GO:0006890">
    <property type="term" value="P:retrograde vesicle-mediated transport, Golgi to endoplasmic reticulum"/>
    <property type="evidence" value="ECO:0007669"/>
    <property type="project" value="UniProtKB-UniRule"/>
</dbReference>
<evidence type="ECO:0000313" key="15">
    <source>
        <dbReference type="EMBL" id="JAS35345.1"/>
    </source>
</evidence>
<dbReference type="GO" id="GO:0015031">
    <property type="term" value="P:protein transport"/>
    <property type="evidence" value="ECO:0007669"/>
    <property type="project" value="UniProtKB-UniRule"/>
</dbReference>
<comment type="function">
    <text evidence="13 14">The coatomer is a cytosolic protein complex that binds to dilysine motifs and reversibly associates with Golgi non-clathrin-coated vesicles, which further mediate biosynthetic protein transport from the ER, via the Golgi up to the trans Golgi network. The coatomer complex is required for budding from Golgi membranes, and is essential for the retrograde Golgi-to-ER transport of dilysine-tagged proteins.</text>
</comment>
<evidence type="ECO:0000256" key="1">
    <source>
        <dbReference type="ARBA" id="ARBA00004255"/>
    </source>
</evidence>
<evidence type="ECO:0000256" key="5">
    <source>
        <dbReference type="ARBA" id="ARBA00015828"/>
    </source>
</evidence>
<protein>
    <recommendedName>
        <fullName evidence="5 14">Coatomer subunit epsilon</fullName>
    </recommendedName>
</protein>
<evidence type="ECO:0000256" key="2">
    <source>
        <dbReference type="ARBA" id="ARBA00004347"/>
    </source>
</evidence>
<dbReference type="PIRSF" id="PIRSF016478">
    <property type="entry name" value="Coatomer_esu"/>
    <property type="match status" value="1"/>
</dbReference>
<evidence type="ECO:0000256" key="10">
    <source>
        <dbReference type="ARBA" id="ARBA00023034"/>
    </source>
</evidence>
<evidence type="ECO:0000256" key="3">
    <source>
        <dbReference type="ARBA" id="ARBA00008827"/>
    </source>
</evidence>
<keyword evidence="11 14" id="KW-0472">Membrane</keyword>
<evidence type="ECO:0000256" key="4">
    <source>
        <dbReference type="ARBA" id="ARBA00011775"/>
    </source>
</evidence>
<sequence>MSRQQSVDELFDLKNAYYIGNFQQCINEAQKIKPTTPELQLERDVFLYRAYIAQKKYRVVLDEINNNSPPELKPLKTLAEYLSNVSKRDSIVSTLNDQVSGSADITNHTFAIVAATIFSHEQNFENALRVLHQDDHLESSAFNIEIYLLLNRVDLGKKELKAMQEKDEDATITQLAQAWINIALNGEKLQDAYYIFQEMIEKYGSTPILLNGQATCLIAQGKYEEAESILQDSMDKDSNNPDTLANMVVISRHLGKPAEVSNRFLSQLKDSHADHEFVKEYNSKEAEFDQLVKQYSNLEE</sequence>
<dbReference type="AlphaFoldDB" id="A0A1B6EBN8"/>
<dbReference type="InterPro" id="IPR011990">
    <property type="entry name" value="TPR-like_helical_dom_sf"/>
</dbReference>